<evidence type="ECO:0000313" key="2">
    <source>
        <dbReference type="Proteomes" id="UP000054107"/>
    </source>
</evidence>
<organism evidence="1 2">
    <name type="scientific">Parasitella parasitica</name>
    <dbReference type="NCBI Taxonomy" id="35722"/>
    <lineage>
        <taxon>Eukaryota</taxon>
        <taxon>Fungi</taxon>
        <taxon>Fungi incertae sedis</taxon>
        <taxon>Mucoromycota</taxon>
        <taxon>Mucoromycotina</taxon>
        <taxon>Mucoromycetes</taxon>
        <taxon>Mucorales</taxon>
        <taxon>Mucorineae</taxon>
        <taxon>Mucoraceae</taxon>
        <taxon>Parasitella</taxon>
    </lineage>
</organism>
<accession>A0A0B7NBT3</accession>
<evidence type="ECO:0000313" key="1">
    <source>
        <dbReference type="EMBL" id="CEP12840.1"/>
    </source>
</evidence>
<sequence length="180" mass="20437">MSSSNSSVTLDTQQTVTEKVSCVNIKNDDDNSSRLESFKTLNDLNVLLDAAQFTTLEFQSFEINKQKIHGADYQYSLPLQQQLDFLKITDNVKFPGACLDYSLKKFKTIKRAEIVLPSSATPLNFNTLLNLTFELLGKISNFELKFMVRKEYSVLVSSLKNLNENISIEKCGEIYTISRL</sequence>
<dbReference type="AlphaFoldDB" id="A0A0B7NBT3"/>
<reference evidence="1 2" key="1">
    <citation type="submission" date="2014-09" db="EMBL/GenBank/DDBJ databases">
        <authorList>
            <person name="Ellenberger Sabrina"/>
        </authorList>
    </citation>
    <scope>NUCLEOTIDE SEQUENCE [LARGE SCALE GENOMIC DNA]</scope>
    <source>
        <strain evidence="1 2">CBS 412.66</strain>
    </source>
</reference>
<dbReference type="EMBL" id="LN728608">
    <property type="protein sequence ID" value="CEP12840.1"/>
    <property type="molecule type" value="Genomic_DNA"/>
</dbReference>
<gene>
    <name evidence="1" type="primary">PARPA_06848.1 scaffold 24448</name>
</gene>
<name>A0A0B7NBT3_9FUNG</name>
<dbReference type="Proteomes" id="UP000054107">
    <property type="component" value="Unassembled WGS sequence"/>
</dbReference>
<protein>
    <submittedName>
        <fullName evidence="1">Uncharacterized protein</fullName>
    </submittedName>
</protein>
<keyword evidence="2" id="KW-1185">Reference proteome</keyword>
<proteinExistence type="predicted"/>